<keyword evidence="2" id="KW-1185">Reference proteome</keyword>
<dbReference type="AlphaFoldDB" id="A0A162FBZ1"/>
<name>A0A162FBZ1_9FLAO</name>
<comment type="caution">
    <text evidence="1">The sequence shown here is derived from an EMBL/GenBank/DDBJ whole genome shotgun (WGS) entry which is preliminary data.</text>
</comment>
<dbReference type="GO" id="GO:0032259">
    <property type="term" value="P:methylation"/>
    <property type="evidence" value="ECO:0007669"/>
    <property type="project" value="UniProtKB-KW"/>
</dbReference>
<proteinExistence type="predicted"/>
<dbReference type="GO" id="GO:0008168">
    <property type="term" value="F:methyltransferase activity"/>
    <property type="evidence" value="ECO:0007669"/>
    <property type="project" value="UniProtKB-KW"/>
</dbReference>
<reference evidence="1 2" key="1">
    <citation type="submission" date="2016-01" db="EMBL/GenBank/DDBJ databases">
        <title>The draft genome sequence of Aquimarina sp. RZW4-3-2.</title>
        <authorList>
            <person name="Wang Y."/>
        </authorList>
    </citation>
    <scope>NUCLEOTIDE SEQUENCE [LARGE SCALE GENOMIC DNA]</scope>
    <source>
        <strain evidence="1 2">RZW4-3-2</strain>
    </source>
</reference>
<dbReference type="SUPFAM" id="SSF53335">
    <property type="entry name" value="S-adenosyl-L-methionine-dependent methyltransferases"/>
    <property type="match status" value="1"/>
</dbReference>
<sequence>MNDSNITDFPKVYSALEVLSKEINFSMPSDPYIGTLLKTLITSKPNANILELGTGIGLSLSWMITGMDDSSKLTTLDNDPKLIKSIQEYFKNEERVTIINTDGATWIKNYTGQKFDLIFADTWPGKFYELEETLALVKPNGFYVIDDMITQSNWPVGHQQKVDQLIKTLENRKDFNLTKMNWASGIIIATKKA</sequence>
<organism evidence="1 2">
    <name type="scientific">Aquimarina aggregata</name>
    <dbReference type="NCBI Taxonomy" id="1642818"/>
    <lineage>
        <taxon>Bacteria</taxon>
        <taxon>Pseudomonadati</taxon>
        <taxon>Bacteroidota</taxon>
        <taxon>Flavobacteriia</taxon>
        <taxon>Flavobacteriales</taxon>
        <taxon>Flavobacteriaceae</taxon>
        <taxon>Aquimarina</taxon>
    </lineage>
</organism>
<keyword evidence="1" id="KW-0808">Transferase</keyword>
<dbReference type="PANTHER" id="PTHR43167:SF1">
    <property type="entry name" value="PUTATIVE (AFU_ORTHOLOGUE AFUA_6G01830)-RELATED"/>
    <property type="match status" value="1"/>
</dbReference>
<dbReference type="STRING" id="1642818.AWE51_24515"/>
<evidence type="ECO:0000313" key="2">
    <source>
        <dbReference type="Proteomes" id="UP000076715"/>
    </source>
</evidence>
<dbReference type="Proteomes" id="UP000076715">
    <property type="component" value="Unassembled WGS sequence"/>
</dbReference>
<dbReference type="PANTHER" id="PTHR43167">
    <property type="entry name" value="PUTATIVE (AFU_ORTHOLOGUE AFUA_6G01830)-RELATED"/>
    <property type="match status" value="1"/>
</dbReference>
<dbReference type="InterPro" id="IPR029063">
    <property type="entry name" value="SAM-dependent_MTases_sf"/>
</dbReference>
<gene>
    <name evidence="1" type="ORF">AWE51_24515</name>
</gene>
<dbReference type="Pfam" id="PF13578">
    <property type="entry name" value="Methyltransf_24"/>
    <property type="match status" value="1"/>
</dbReference>
<dbReference type="OrthoDB" id="484536at2"/>
<dbReference type="RefSeq" id="WP_066313469.1">
    <property type="nucleotide sequence ID" value="NZ_LQRT01000010.1"/>
</dbReference>
<dbReference type="EMBL" id="LQRT01000010">
    <property type="protein sequence ID" value="KZS40966.1"/>
    <property type="molecule type" value="Genomic_DNA"/>
</dbReference>
<protein>
    <submittedName>
        <fullName evidence="1">Methyltransferase</fullName>
    </submittedName>
</protein>
<dbReference type="Gene3D" id="3.40.50.150">
    <property type="entry name" value="Vaccinia Virus protein VP39"/>
    <property type="match status" value="1"/>
</dbReference>
<evidence type="ECO:0000313" key="1">
    <source>
        <dbReference type="EMBL" id="KZS40966.1"/>
    </source>
</evidence>
<dbReference type="CDD" id="cd02440">
    <property type="entry name" value="AdoMet_MTases"/>
    <property type="match status" value="1"/>
</dbReference>
<keyword evidence="1" id="KW-0489">Methyltransferase</keyword>
<accession>A0A162FBZ1</accession>